<accession>A0A561TVU0</accession>
<dbReference type="InterPro" id="IPR027365">
    <property type="entry name" value="GNAT_acetyltra_YdfB-like"/>
</dbReference>
<keyword evidence="3" id="KW-1185">Reference proteome</keyword>
<evidence type="ECO:0000313" key="3">
    <source>
        <dbReference type="Proteomes" id="UP000317940"/>
    </source>
</evidence>
<comment type="caution">
    <text evidence="2">The sequence shown here is derived from an EMBL/GenBank/DDBJ whole genome shotgun (WGS) entry which is preliminary data.</text>
</comment>
<dbReference type="Gene3D" id="3.40.630.30">
    <property type="match status" value="1"/>
</dbReference>
<feature type="domain" description="N-acetyltransferase" evidence="1">
    <location>
        <begin position="107"/>
        <end position="247"/>
    </location>
</feature>
<protein>
    <submittedName>
        <fullName evidence="2">GNAT acetyltransferase-like protein</fullName>
    </submittedName>
</protein>
<keyword evidence="2" id="KW-0808">Transferase</keyword>
<dbReference type="InterPro" id="IPR016181">
    <property type="entry name" value="Acyl_CoA_acyltransferase"/>
</dbReference>
<reference evidence="2 3" key="1">
    <citation type="submission" date="2019-06" db="EMBL/GenBank/DDBJ databases">
        <title>Sequencing the genomes of 1000 actinobacteria strains.</title>
        <authorList>
            <person name="Klenk H.-P."/>
        </authorList>
    </citation>
    <scope>NUCLEOTIDE SEQUENCE [LARGE SCALE GENOMIC DNA]</scope>
    <source>
        <strain evidence="2 3">DSM 44826</strain>
    </source>
</reference>
<dbReference type="Proteomes" id="UP000317940">
    <property type="component" value="Unassembled WGS sequence"/>
</dbReference>
<name>A0A561TVU0_9ACTN</name>
<dbReference type="EMBL" id="VIWT01000002">
    <property type="protein sequence ID" value="TWF91228.1"/>
    <property type="molecule type" value="Genomic_DNA"/>
</dbReference>
<organism evidence="2 3">
    <name type="scientific">Kitasatospora viridis</name>
    <dbReference type="NCBI Taxonomy" id="281105"/>
    <lineage>
        <taxon>Bacteria</taxon>
        <taxon>Bacillati</taxon>
        <taxon>Actinomycetota</taxon>
        <taxon>Actinomycetes</taxon>
        <taxon>Kitasatosporales</taxon>
        <taxon>Streptomycetaceae</taxon>
        <taxon>Kitasatospora</taxon>
    </lineage>
</organism>
<proteinExistence type="predicted"/>
<evidence type="ECO:0000259" key="1">
    <source>
        <dbReference type="PROSITE" id="PS51186"/>
    </source>
</evidence>
<dbReference type="Pfam" id="PF12746">
    <property type="entry name" value="GNAT_acetyltran"/>
    <property type="match status" value="1"/>
</dbReference>
<gene>
    <name evidence="2" type="ORF">FHX73_12340</name>
</gene>
<dbReference type="PROSITE" id="PS51186">
    <property type="entry name" value="GNAT"/>
    <property type="match status" value="1"/>
</dbReference>
<sequence length="255" mass="27726">MHWSLPERPGFDAMDAHVRTSGIGGRLTDRPTYPRAEAIHCAGHRLLRGDPRRLDPARLAALAHGQFTAPERFLPLLGRAFAQVSPWERTISVQRYRPHRPRAPQGFRVRPMTCGDARQLAALVPSLRWITETWGGAHGLAASGRAWGAFTDGNQLAAVACTYWEGRAHEDVAVLTLPSFRQLGLGLACVSGLSSAVRARGRVPTWSAPRGNEASQALARAAGFRPVRTEVCYYVGRARAGAGEPVECFTTARSA</sequence>
<dbReference type="SUPFAM" id="SSF55729">
    <property type="entry name" value="Acyl-CoA N-acyltransferases (Nat)"/>
    <property type="match status" value="1"/>
</dbReference>
<evidence type="ECO:0000313" key="2">
    <source>
        <dbReference type="EMBL" id="TWF91228.1"/>
    </source>
</evidence>
<dbReference type="InterPro" id="IPR000182">
    <property type="entry name" value="GNAT_dom"/>
</dbReference>
<dbReference type="GO" id="GO:0016747">
    <property type="term" value="F:acyltransferase activity, transferring groups other than amino-acyl groups"/>
    <property type="evidence" value="ECO:0007669"/>
    <property type="project" value="InterPro"/>
</dbReference>
<dbReference type="AlphaFoldDB" id="A0A561TVU0"/>